<dbReference type="GO" id="GO:0006357">
    <property type="term" value="P:regulation of transcription by RNA polymerase II"/>
    <property type="evidence" value="ECO:0007669"/>
    <property type="project" value="TreeGrafter"/>
</dbReference>
<dbReference type="AlphaFoldDB" id="A0A151JAH8"/>
<gene>
    <name evidence="2" type="ORF">ALC57_05582</name>
</gene>
<dbReference type="Proteomes" id="UP000078492">
    <property type="component" value="Unassembled WGS sequence"/>
</dbReference>
<dbReference type="InterPro" id="IPR006578">
    <property type="entry name" value="MADF-dom"/>
</dbReference>
<evidence type="ECO:0000313" key="2">
    <source>
        <dbReference type="EMBL" id="KYN22027.1"/>
    </source>
</evidence>
<accession>A0A151JAH8</accession>
<dbReference type="PROSITE" id="PS51029">
    <property type="entry name" value="MADF"/>
    <property type="match status" value="1"/>
</dbReference>
<proteinExistence type="predicted"/>
<dbReference type="InterPro" id="IPR039353">
    <property type="entry name" value="TF_Adf1"/>
</dbReference>
<dbReference type="GO" id="GO:0005634">
    <property type="term" value="C:nucleus"/>
    <property type="evidence" value="ECO:0007669"/>
    <property type="project" value="TreeGrafter"/>
</dbReference>
<reference evidence="2 3" key="1">
    <citation type="submission" date="2015-09" db="EMBL/GenBank/DDBJ databases">
        <title>Trachymyrmex cornetzi WGS genome.</title>
        <authorList>
            <person name="Nygaard S."/>
            <person name="Hu H."/>
            <person name="Boomsma J."/>
            <person name="Zhang G."/>
        </authorList>
    </citation>
    <scope>NUCLEOTIDE SEQUENCE [LARGE SCALE GENOMIC DNA]</scope>
    <source>
        <strain evidence="2">Tcor2-1</strain>
        <tissue evidence="2">Whole body</tissue>
    </source>
</reference>
<protein>
    <recommendedName>
        <fullName evidence="1">MADF domain-containing protein</fullName>
    </recommendedName>
</protein>
<sequence length="268" mass="31555">MYKQFFWNCILITKVINFFQLNFPLKCMICKNIINQKDELNKHSCFCNYPNISVDDSGYVCPQLEDIEELLISNVKKRRELWDYRLPLTSRSRDVIAKHWQEVSKELNGILTPEAASKKWRYLKDSYMRIRNDMIKKKSGSAASKVIKWKWYEFMEFLHDIQDLRSTTTNYLSKQNDSASSEISGPEDTVVMKKRRTSDNEVSLIMKEPVKIDASSLQQMRQEATVSACVPTPVPLQDNISHIMKLIENVYVNFQVMKHFLMGYNYYN</sequence>
<keyword evidence="3" id="KW-1185">Reference proteome</keyword>
<feature type="domain" description="MADF" evidence="1">
    <location>
        <begin position="70"/>
        <end position="163"/>
    </location>
</feature>
<evidence type="ECO:0000259" key="1">
    <source>
        <dbReference type="PROSITE" id="PS51029"/>
    </source>
</evidence>
<name>A0A151JAH8_9HYME</name>
<dbReference type="PANTHER" id="PTHR12243">
    <property type="entry name" value="MADF DOMAIN TRANSCRIPTION FACTOR"/>
    <property type="match status" value="1"/>
</dbReference>
<dbReference type="PANTHER" id="PTHR12243:SF67">
    <property type="entry name" value="COREPRESSOR OF PANGOLIN, ISOFORM A-RELATED"/>
    <property type="match status" value="1"/>
</dbReference>
<organism evidence="2 3">
    <name type="scientific">Trachymyrmex cornetzi</name>
    <dbReference type="NCBI Taxonomy" id="471704"/>
    <lineage>
        <taxon>Eukaryota</taxon>
        <taxon>Metazoa</taxon>
        <taxon>Ecdysozoa</taxon>
        <taxon>Arthropoda</taxon>
        <taxon>Hexapoda</taxon>
        <taxon>Insecta</taxon>
        <taxon>Pterygota</taxon>
        <taxon>Neoptera</taxon>
        <taxon>Endopterygota</taxon>
        <taxon>Hymenoptera</taxon>
        <taxon>Apocrita</taxon>
        <taxon>Aculeata</taxon>
        <taxon>Formicoidea</taxon>
        <taxon>Formicidae</taxon>
        <taxon>Myrmicinae</taxon>
        <taxon>Trachymyrmex</taxon>
    </lineage>
</organism>
<dbReference type="SMART" id="SM00595">
    <property type="entry name" value="MADF"/>
    <property type="match status" value="1"/>
</dbReference>
<dbReference type="EMBL" id="KQ979276">
    <property type="protein sequence ID" value="KYN22027.1"/>
    <property type="molecule type" value="Genomic_DNA"/>
</dbReference>
<dbReference type="Pfam" id="PF10545">
    <property type="entry name" value="MADF_DNA_bdg"/>
    <property type="match status" value="1"/>
</dbReference>
<evidence type="ECO:0000313" key="3">
    <source>
        <dbReference type="Proteomes" id="UP000078492"/>
    </source>
</evidence>
<dbReference type="GO" id="GO:0005667">
    <property type="term" value="C:transcription regulator complex"/>
    <property type="evidence" value="ECO:0007669"/>
    <property type="project" value="TreeGrafter"/>
</dbReference>